<evidence type="ECO:0000256" key="1">
    <source>
        <dbReference type="SAM" id="MobiDB-lite"/>
    </source>
</evidence>
<proteinExistence type="predicted"/>
<keyword evidence="4" id="KW-1185">Reference proteome</keyword>
<keyword evidence="2" id="KW-0732">Signal</keyword>
<feature type="chain" id="PRO_5047040794" description="DUF4384 domain-containing protein" evidence="2">
    <location>
        <begin position="21"/>
        <end position="194"/>
    </location>
</feature>
<feature type="region of interest" description="Disordered" evidence="1">
    <location>
        <begin position="37"/>
        <end position="65"/>
    </location>
</feature>
<sequence length="194" mass="22063">MKQFPLLLFCTLLFVLPLEAIGSETEELDKAIEQAQKQLETHQNKKTDGLQPTERGSTGSALPVYSPKKSHLVSTQNFATYIKEHKVKNLWVYGHFKVVGFNKKNKALIAKPDIKGFLPLIQTIVTPKTRFIFINPQEQRTLARLEPGDCFYISPRHPAYVLRIIPKSGENENLVKAVFSSQPKNHLYSSENSR</sequence>
<accession>A0ABM9IAT9</accession>
<protein>
    <recommendedName>
        <fullName evidence="5">DUF4384 domain-containing protein</fullName>
    </recommendedName>
</protein>
<evidence type="ECO:0000256" key="2">
    <source>
        <dbReference type="SAM" id="SignalP"/>
    </source>
</evidence>
<gene>
    <name evidence="3" type="ORF">MFUM_0309</name>
</gene>
<feature type="signal peptide" evidence="2">
    <location>
        <begin position="1"/>
        <end position="20"/>
    </location>
</feature>
<reference evidence="3" key="1">
    <citation type="submission" date="2023-03" db="EMBL/GenBank/DDBJ databases">
        <authorList>
            <person name="Cremers G."/>
            <person name="Picone N."/>
        </authorList>
    </citation>
    <scope>NUCLEOTIDE SEQUENCE</scope>
    <source>
        <strain evidence="3">Sample_alias</strain>
    </source>
</reference>
<dbReference type="Proteomes" id="UP001161497">
    <property type="component" value="Chromosome"/>
</dbReference>
<dbReference type="EMBL" id="OX458932">
    <property type="protein sequence ID" value="CAI9084704.1"/>
    <property type="molecule type" value="Genomic_DNA"/>
</dbReference>
<dbReference type="RefSeq" id="WP_009060490.1">
    <property type="nucleotide sequence ID" value="NZ_JAHXRZ010000003.1"/>
</dbReference>
<feature type="compositionally biased region" description="Basic and acidic residues" evidence="1">
    <location>
        <begin position="39"/>
        <end position="48"/>
    </location>
</feature>
<organism evidence="3 4">
    <name type="scientific">Candidatus Methylacidiphilum fumarolicum</name>
    <dbReference type="NCBI Taxonomy" id="591154"/>
    <lineage>
        <taxon>Bacteria</taxon>
        <taxon>Pseudomonadati</taxon>
        <taxon>Verrucomicrobiota</taxon>
        <taxon>Methylacidiphilae</taxon>
        <taxon>Methylacidiphilales</taxon>
        <taxon>Methylacidiphilaceae</taxon>
        <taxon>Methylacidiphilum (ex Ratnadevi et al. 2023)</taxon>
    </lineage>
</organism>
<name>A0ABM9IAT9_9BACT</name>
<evidence type="ECO:0000313" key="3">
    <source>
        <dbReference type="EMBL" id="CAI9084704.1"/>
    </source>
</evidence>
<evidence type="ECO:0008006" key="5">
    <source>
        <dbReference type="Google" id="ProtNLM"/>
    </source>
</evidence>
<evidence type="ECO:0000313" key="4">
    <source>
        <dbReference type="Proteomes" id="UP001161497"/>
    </source>
</evidence>